<dbReference type="OrthoDB" id="9775482at2"/>
<accession>F4EVS6</accession>
<name>F4EVS6_SELS3</name>
<dbReference type="Proteomes" id="UP000011124">
    <property type="component" value="Chromosome"/>
</dbReference>
<dbReference type="Pfam" id="PF12784">
    <property type="entry name" value="PDDEXK_2"/>
    <property type="match status" value="1"/>
</dbReference>
<reference evidence="2 3" key="1">
    <citation type="submission" date="2011-04" db="EMBL/GenBank/DDBJ databases">
        <title>The complete genome of Selenomonas sputigena DSM 20758.</title>
        <authorList>
            <consortium name="US DOE Joint Genome Institute (JGI-PGF)"/>
            <person name="Lucas S."/>
            <person name="Copeland A."/>
            <person name="Lapidus A."/>
            <person name="Bruce D."/>
            <person name="Goodwin L."/>
            <person name="Pitluck S."/>
            <person name="Peters L."/>
            <person name="Kyrpides N."/>
            <person name="Mavromatis K."/>
            <person name="Ivanova N."/>
            <person name="Ovchinnikova G."/>
            <person name="Teshima H."/>
            <person name="Detter J.C."/>
            <person name="Tapia R."/>
            <person name="Han C."/>
            <person name="Land M."/>
            <person name="Hauser L."/>
            <person name="Markowitz V."/>
            <person name="Cheng J.-F."/>
            <person name="Hugenholtz P."/>
            <person name="Woyke T."/>
            <person name="Wu D."/>
            <person name="Gronow S."/>
            <person name="Wellnitz S."/>
            <person name="Schneider S."/>
            <person name="Klenk H.-P."/>
            <person name="Eisen J.A."/>
        </authorList>
    </citation>
    <scope>NUCLEOTIDE SEQUENCE [LARGE SCALE GENOMIC DNA]</scope>
    <source>
        <strain evidence="3">ATCC 35185 / DSM 20758 / VPI D19B-28</strain>
    </source>
</reference>
<feature type="region of interest" description="Disordered" evidence="1">
    <location>
        <begin position="221"/>
        <end position="241"/>
    </location>
</feature>
<organism evidence="2 3">
    <name type="scientific">Selenomonas sputigena (strain ATCC 35185 / DSM 20758 / CCUG 44933 / VPI D19B-28)</name>
    <dbReference type="NCBI Taxonomy" id="546271"/>
    <lineage>
        <taxon>Bacteria</taxon>
        <taxon>Bacillati</taxon>
        <taxon>Bacillota</taxon>
        <taxon>Negativicutes</taxon>
        <taxon>Selenomonadales</taxon>
        <taxon>Selenomonadaceae</taxon>
        <taxon>Selenomonas</taxon>
    </lineage>
</organism>
<gene>
    <name evidence="2" type="ordered locus">Selsp_1497</name>
</gene>
<protein>
    <recommendedName>
        <fullName evidence="4">Rpn family recombination-promoting nuclease/putative transposase</fullName>
    </recommendedName>
</protein>
<dbReference type="PANTHER" id="PTHR41317">
    <property type="entry name" value="PD-(D_E)XK NUCLEASE FAMILY TRANSPOSASE"/>
    <property type="match status" value="1"/>
</dbReference>
<keyword evidence="3" id="KW-1185">Reference proteome</keyword>
<dbReference type="NCBIfam" id="TIGR01784">
    <property type="entry name" value="T_den_put_tspse"/>
    <property type="match status" value="1"/>
</dbReference>
<dbReference type="EMBL" id="CP002637">
    <property type="protein sequence ID" value="AEC00454.1"/>
    <property type="molecule type" value="Genomic_DNA"/>
</dbReference>
<evidence type="ECO:0000313" key="2">
    <source>
        <dbReference type="EMBL" id="AEC00454.1"/>
    </source>
</evidence>
<dbReference type="PANTHER" id="PTHR41317:SF1">
    <property type="entry name" value="PD-(D_E)XK NUCLEASE FAMILY TRANSPOSASE"/>
    <property type="match status" value="1"/>
</dbReference>
<sequence>MDGYKIKPWEELTIRDDYMFKLVMKSRRICKKMLEGTLRIRIAKIRYLETEKSIAAPYRSKGIRLDVYVKDEKDTVYNIEMQVRRLEGDALFKRVRYYQSMMDADLLAAGADYDELNKTIIIFICPFDPFGEGRYIYTFENLCMENKELELRDGATKIFLNTKGTIGDITDTIKAFLRYVDGVVTDNSLVQEIEEEIRKVKLEEGERVNYMTFAMKMMEERKEGRAEGRREGRREGRKEGQRDERVAILRRLVMQSQIPVEQALEMIGIPQAEQPSYKKMLQATL</sequence>
<dbReference type="RefSeq" id="WP_013740886.1">
    <property type="nucleotide sequence ID" value="NC_015437.1"/>
</dbReference>
<dbReference type="AlphaFoldDB" id="F4EVS6"/>
<dbReference type="InterPro" id="IPR010106">
    <property type="entry name" value="RpnA"/>
</dbReference>
<dbReference type="KEGG" id="ssg:Selsp_1497"/>
<evidence type="ECO:0008006" key="4">
    <source>
        <dbReference type="Google" id="ProtNLM"/>
    </source>
</evidence>
<evidence type="ECO:0000256" key="1">
    <source>
        <dbReference type="SAM" id="MobiDB-lite"/>
    </source>
</evidence>
<proteinExistence type="predicted"/>
<dbReference type="HOGENOM" id="CLU_071023_2_0_9"/>
<evidence type="ECO:0000313" key="3">
    <source>
        <dbReference type="Proteomes" id="UP000011124"/>
    </source>
</evidence>